<dbReference type="KEGG" id="rop:ROP_07310"/>
<name>C1AT46_RHOOB</name>
<sequence>MAAAYGRSGISETERTCTMSADEPEQKKTGRPAESEVPVPDDEALAEARKKVEEIDARYEPGARETVVLPGSDGTVSGTAFDDYVDDDGNLKEPEPEKGS</sequence>
<protein>
    <submittedName>
        <fullName evidence="2">Uncharacterized protein</fullName>
    </submittedName>
</protein>
<evidence type="ECO:0000256" key="1">
    <source>
        <dbReference type="SAM" id="MobiDB-lite"/>
    </source>
</evidence>
<dbReference type="AlphaFoldDB" id="C1AT46"/>
<organism evidence="2 3">
    <name type="scientific">Rhodococcus opacus (strain B4)</name>
    <dbReference type="NCBI Taxonomy" id="632772"/>
    <lineage>
        <taxon>Bacteria</taxon>
        <taxon>Bacillati</taxon>
        <taxon>Actinomycetota</taxon>
        <taxon>Actinomycetes</taxon>
        <taxon>Mycobacteriales</taxon>
        <taxon>Nocardiaceae</taxon>
        <taxon>Rhodococcus</taxon>
    </lineage>
</organism>
<reference evidence="2 3" key="1">
    <citation type="submission" date="2009-03" db="EMBL/GenBank/DDBJ databases">
        <title>Comparison of the complete genome sequences of Rhodococcus erythropolis PR4 and Rhodococcus opacus B4.</title>
        <authorList>
            <person name="Takarada H."/>
            <person name="Sekine M."/>
            <person name="Hosoyama A."/>
            <person name="Yamada R."/>
            <person name="Fujisawa T."/>
            <person name="Omata S."/>
            <person name="Shimizu A."/>
            <person name="Tsukatani N."/>
            <person name="Tanikawa S."/>
            <person name="Fujita N."/>
            <person name="Harayama S."/>
        </authorList>
    </citation>
    <scope>NUCLEOTIDE SEQUENCE [LARGE SCALE GENOMIC DNA]</scope>
    <source>
        <strain evidence="2 3">B4</strain>
    </source>
</reference>
<evidence type="ECO:0000313" key="3">
    <source>
        <dbReference type="Proteomes" id="UP000002212"/>
    </source>
</evidence>
<dbReference type="PATRIC" id="fig|632772.20.peg.794"/>
<feature type="compositionally biased region" description="Basic and acidic residues" evidence="1">
    <location>
        <begin position="89"/>
        <end position="100"/>
    </location>
</feature>
<proteinExistence type="predicted"/>
<feature type="compositionally biased region" description="Basic and acidic residues" evidence="1">
    <location>
        <begin position="24"/>
        <end position="34"/>
    </location>
</feature>
<gene>
    <name evidence="2" type="ordered locus">ROP_07310</name>
</gene>
<evidence type="ECO:0000313" key="2">
    <source>
        <dbReference type="EMBL" id="BAH48978.1"/>
    </source>
</evidence>
<dbReference type="HOGENOM" id="CLU_2556027_0_0_11"/>
<dbReference type="STRING" id="632772.ROP_07310"/>
<feature type="region of interest" description="Disordered" evidence="1">
    <location>
        <begin position="63"/>
        <end position="100"/>
    </location>
</feature>
<feature type="region of interest" description="Disordered" evidence="1">
    <location>
        <begin position="1"/>
        <end position="45"/>
    </location>
</feature>
<accession>C1AT46</accession>
<dbReference type="EMBL" id="AP011115">
    <property type="protein sequence ID" value="BAH48978.1"/>
    <property type="molecule type" value="Genomic_DNA"/>
</dbReference>
<dbReference type="Proteomes" id="UP000002212">
    <property type="component" value="Chromosome"/>
</dbReference>